<evidence type="ECO:0000256" key="7">
    <source>
        <dbReference type="ARBA" id="ARBA00022840"/>
    </source>
</evidence>
<evidence type="ECO:0000256" key="14">
    <source>
        <dbReference type="PROSITE-ProRule" id="PRU00169"/>
    </source>
</evidence>
<keyword evidence="4 15" id="KW-0678">Repressor</keyword>
<dbReference type="Gene3D" id="1.10.10.60">
    <property type="entry name" value="Homeodomain-like"/>
    <property type="match status" value="1"/>
</dbReference>
<evidence type="ECO:0000259" key="16">
    <source>
        <dbReference type="PROSITE" id="PS50045"/>
    </source>
</evidence>
<dbReference type="PANTHER" id="PTHR32071">
    <property type="entry name" value="TRANSCRIPTIONAL REGULATORY PROTEIN"/>
    <property type="match status" value="1"/>
</dbReference>
<dbReference type="PROSITE" id="PS50110">
    <property type="entry name" value="RESPONSE_REGULATORY"/>
    <property type="match status" value="1"/>
</dbReference>
<keyword evidence="13 15" id="KW-0535">Nitrogen fixation</keyword>
<evidence type="ECO:0000256" key="13">
    <source>
        <dbReference type="ARBA" id="ARBA00023231"/>
    </source>
</evidence>
<dbReference type="EMBL" id="JAZHOG010000015">
    <property type="protein sequence ID" value="MEJ8569563.1"/>
    <property type="molecule type" value="Genomic_DNA"/>
</dbReference>
<dbReference type="PROSITE" id="PS00675">
    <property type="entry name" value="SIGMA54_INTERACT_1"/>
    <property type="match status" value="1"/>
</dbReference>
<evidence type="ECO:0000256" key="12">
    <source>
        <dbReference type="ARBA" id="ARBA00023163"/>
    </source>
</evidence>
<sequence>MSQGAVIWVVDDDETIRFVLQRALRRGGYQVECFEDVASVRRALEHARPAVMLTDIRLPDEDGLGLIDTLQAAGADIPVVAMTAYSDLDQTVSAYQKGVFDYLPKPFDLDQVISVVERAVAPAPVGTMPTDVSRKRTAGGHQLIGESAAMQEVFRTIGRLYRSDINVLITGETGTGKEVVARVLHEHSPRARHPFIALNTAAIPSELLESELFGHERGAFTGAHARREGRFEEAAGGTLFLDEIGDMPLGLQTRLLRVLAEGEYYRVGGRDLLSANARVIAATHQDLEAKVADGSFREDLYHRLNVIHVALPPLRDRREDIGLLARRFLHEAAEELGLEEKQLRPDTGRALARYDWPGNVRQLQNVCRQLSVMAPAEQIFPQDLPPEIHDLPPTGEAGDRWADALRNWARAELHAGAGNLVGRAQAEMERVLIDCALERTGGQRIKAAELLGLGRNTLTRKLKQHDAGDNGVQDSART</sequence>
<evidence type="ECO:0000256" key="10">
    <source>
        <dbReference type="ARBA" id="ARBA00023125"/>
    </source>
</evidence>
<dbReference type="FunFam" id="3.40.50.300:FF:000006">
    <property type="entry name" value="DNA-binding transcriptional regulator NtrC"/>
    <property type="match status" value="1"/>
</dbReference>
<dbReference type="InterPro" id="IPR011006">
    <property type="entry name" value="CheY-like_superfamily"/>
</dbReference>
<dbReference type="InterPro" id="IPR002078">
    <property type="entry name" value="Sigma_54_int"/>
</dbReference>
<feature type="modified residue" description="4-aspartylphosphate" evidence="14">
    <location>
        <position position="55"/>
    </location>
</feature>
<dbReference type="Pfam" id="PF25601">
    <property type="entry name" value="AAA_lid_14"/>
    <property type="match status" value="1"/>
</dbReference>
<evidence type="ECO:0000256" key="9">
    <source>
        <dbReference type="ARBA" id="ARBA00023015"/>
    </source>
</evidence>
<keyword evidence="7 15" id="KW-0067">ATP-binding</keyword>
<dbReference type="InterPro" id="IPR002197">
    <property type="entry name" value="HTH_Fis"/>
</dbReference>
<organism evidence="18 19">
    <name type="scientific">Elongatibacter sediminis</name>
    <dbReference type="NCBI Taxonomy" id="3119006"/>
    <lineage>
        <taxon>Bacteria</taxon>
        <taxon>Pseudomonadati</taxon>
        <taxon>Pseudomonadota</taxon>
        <taxon>Gammaproteobacteria</taxon>
        <taxon>Chromatiales</taxon>
        <taxon>Wenzhouxiangellaceae</taxon>
        <taxon>Elongatibacter</taxon>
    </lineage>
</organism>
<evidence type="ECO:0000256" key="15">
    <source>
        <dbReference type="RuleBase" id="RU365013"/>
    </source>
</evidence>
<evidence type="ECO:0000256" key="4">
    <source>
        <dbReference type="ARBA" id="ARBA00022491"/>
    </source>
</evidence>
<dbReference type="PRINTS" id="PR01590">
    <property type="entry name" value="HTHFIS"/>
</dbReference>
<dbReference type="Pfam" id="PF02954">
    <property type="entry name" value="HTH_8"/>
    <property type="match status" value="1"/>
</dbReference>
<keyword evidence="5 14" id="KW-0597">Phosphoprotein</keyword>
<accession>A0AAW9RKW3</accession>
<feature type="domain" description="Response regulatory" evidence="17">
    <location>
        <begin position="6"/>
        <end position="120"/>
    </location>
</feature>
<evidence type="ECO:0000256" key="6">
    <source>
        <dbReference type="ARBA" id="ARBA00022741"/>
    </source>
</evidence>
<dbReference type="GO" id="GO:0000156">
    <property type="term" value="F:phosphorelay response regulator activity"/>
    <property type="evidence" value="ECO:0007669"/>
    <property type="project" value="UniProtKB-UniRule"/>
</dbReference>
<evidence type="ECO:0000256" key="5">
    <source>
        <dbReference type="ARBA" id="ARBA00022553"/>
    </source>
</evidence>
<evidence type="ECO:0000256" key="8">
    <source>
        <dbReference type="ARBA" id="ARBA00023012"/>
    </source>
</evidence>
<dbReference type="InterPro" id="IPR025662">
    <property type="entry name" value="Sigma_54_int_dom_ATP-bd_1"/>
</dbReference>
<dbReference type="InterPro" id="IPR010114">
    <property type="entry name" value="Transcript_reg_NtrC"/>
</dbReference>
<dbReference type="InterPro" id="IPR003593">
    <property type="entry name" value="AAA+_ATPase"/>
</dbReference>
<keyword evidence="3 15" id="KW-0963">Cytoplasm</keyword>
<dbReference type="SMART" id="SM00382">
    <property type="entry name" value="AAA"/>
    <property type="match status" value="1"/>
</dbReference>
<dbReference type="GO" id="GO:0006808">
    <property type="term" value="P:regulation of nitrogen utilization"/>
    <property type="evidence" value="ECO:0007669"/>
    <property type="project" value="UniProtKB-UniRule"/>
</dbReference>
<dbReference type="PROSITE" id="PS00688">
    <property type="entry name" value="SIGMA54_INTERACT_3"/>
    <property type="match status" value="1"/>
</dbReference>
<dbReference type="SMART" id="SM00448">
    <property type="entry name" value="REC"/>
    <property type="match status" value="1"/>
</dbReference>
<evidence type="ECO:0000313" key="18">
    <source>
        <dbReference type="EMBL" id="MEJ8569563.1"/>
    </source>
</evidence>
<keyword evidence="11 15" id="KW-0010">Activator</keyword>
<keyword evidence="10 15" id="KW-0238">DNA-binding</keyword>
<dbReference type="InterPro" id="IPR025944">
    <property type="entry name" value="Sigma_54_int_dom_CS"/>
</dbReference>
<dbReference type="InterPro" id="IPR009057">
    <property type="entry name" value="Homeodomain-like_sf"/>
</dbReference>
<dbReference type="GO" id="GO:0005524">
    <property type="term" value="F:ATP binding"/>
    <property type="evidence" value="ECO:0007669"/>
    <property type="project" value="UniProtKB-KW"/>
</dbReference>
<keyword evidence="8 15" id="KW-0902">Two-component regulatory system</keyword>
<comment type="subcellular location">
    <subcellularLocation>
        <location evidence="1 15">Cytoplasm</location>
    </subcellularLocation>
</comment>
<dbReference type="AlphaFoldDB" id="A0AAW9RKW3"/>
<dbReference type="InterPro" id="IPR027417">
    <property type="entry name" value="P-loop_NTPase"/>
</dbReference>
<dbReference type="NCBIfam" id="TIGR01818">
    <property type="entry name" value="ntrC"/>
    <property type="match status" value="1"/>
</dbReference>
<dbReference type="GO" id="GO:0006355">
    <property type="term" value="P:regulation of DNA-templated transcription"/>
    <property type="evidence" value="ECO:0007669"/>
    <property type="project" value="InterPro"/>
</dbReference>
<evidence type="ECO:0000256" key="2">
    <source>
        <dbReference type="ARBA" id="ARBA00019059"/>
    </source>
</evidence>
<gene>
    <name evidence="15 18" type="primary">ntrC</name>
    <name evidence="18" type="ORF">V3330_18190</name>
</gene>
<keyword evidence="19" id="KW-1185">Reference proteome</keyword>
<dbReference type="GO" id="GO:0043565">
    <property type="term" value="F:sequence-specific DNA binding"/>
    <property type="evidence" value="ECO:0007669"/>
    <property type="project" value="InterPro"/>
</dbReference>
<evidence type="ECO:0000256" key="1">
    <source>
        <dbReference type="ARBA" id="ARBA00004496"/>
    </source>
</evidence>
<dbReference type="InterPro" id="IPR058031">
    <property type="entry name" value="AAA_lid_NorR"/>
</dbReference>
<dbReference type="Gene3D" id="3.40.50.300">
    <property type="entry name" value="P-loop containing nucleotide triphosphate hydrolases"/>
    <property type="match status" value="1"/>
</dbReference>
<dbReference type="PROSITE" id="PS50045">
    <property type="entry name" value="SIGMA54_INTERACT_4"/>
    <property type="match status" value="1"/>
</dbReference>
<comment type="caution">
    <text evidence="18">The sequence shown here is derived from an EMBL/GenBank/DDBJ whole genome shotgun (WGS) entry which is preliminary data.</text>
</comment>
<dbReference type="RefSeq" id="WP_354696885.1">
    <property type="nucleotide sequence ID" value="NZ_JAZHOG010000015.1"/>
</dbReference>
<evidence type="ECO:0000259" key="17">
    <source>
        <dbReference type="PROSITE" id="PS50110"/>
    </source>
</evidence>
<evidence type="ECO:0000256" key="3">
    <source>
        <dbReference type="ARBA" id="ARBA00022490"/>
    </source>
</evidence>
<dbReference type="CDD" id="cd00009">
    <property type="entry name" value="AAA"/>
    <property type="match status" value="1"/>
</dbReference>
<keyword evidence="6 15" id="KW-0547">Nucleotide-binding</keyword>
<dbReference type="Proteomes" id="UP001359886">
    <property type="component" value="Unassembled WGS sequence"/>
</dbReference>
<proteinExistence type="predicted"/>
<keyword evidence="9 15" id="KW-0805">Transcription regulation</keyword>
<dbReference type="FunFam" id="1.10.8.60:FF:000014">
    <property type="entry name" value="DNA-binding transcriptional regulator NtrC"/>
    <property type="match status" value="1"/>
</dbReference>
<name>A0AAW9RKW3_9GAMM</name>
<dbReference type="PROSITE" id="PS00676">
    <property type="entry name" value="SIGMA54_INTERACT_2"/>
    <property type="match status" value="1"/>
</dbReference>
<dbReference type="Pfam" id="PF00158">
    <property type="entry name" value="Sigma54_activat"/>
    <property type="match status" value="1"/>
</dbReference>
<reference evidence="18 19" key="1">
    <citation type="submission" date="2024-02" db="EMBL/GenBank/DDBJ databases">
        <title>A novel Wenzhouxiangellaceae bacterium, isolated from coastal sediments.</title>
        <authorList>
            <person name="Du Z.-J."/>
            <person name="Ye Y.-Q."/>
            <person name="Zhang X.-Y."/>
        </authorList>
    </citation>
    <scope>NUCLEOTIDE SEQUENCE [LARGE SCALE GENOMIC DNA]</scope>
    <source>
        <strain evidence="18 19">CH-27</strain>
    </source>
</reference>
<dbReference type="PANTHER" id="PTHR32071:SF95">
    <property type="entry name" value="DNA-BINDING TRANSCRIPTIONAL REGULATOR NTRC"/>
    <property type="match status" value="1"/>
</dbReference>
<comment type="function">
    <text evidence="15">Member of the two-component regulatory system NtrB/NtrC, which controls expression of the nitrogen-regulated (ntr) genes in response to nitrogen limitation. Phosphorylated NtrC binds directly to DNA and stimulates the formation of open promoter-sigma54-RNA polymerase complexes.</text>
</comment>
<dbReference type="Gene3D" id="1.10.8.60">
    <property type="match status" value="1"/>
</dbReference>
<dbReference type="Pfam" id="PF00072">
    <property type="entry name" value="Response_reg"/>
    <property type="match status" value="1"/>
</dbReference>
<dbReference type="InterPro" id="IPR025943">
    <property type="entry name" value="Sigma_54_int_dom_ATP-bd_2"/>
</dbReference>
<dbReference type="SUPFAM" id="SSF52540">
    <property type="entry name" value="P-loop containing nucleoside triphosphate hydrolases"/>
    <property type="match status" value="1"/>
</dbReference>
<dbReference type="SUPFAM" id="SSF52172">
    <property type="entry name" value="CheY-like"/>
    <property type="match status" value="1"/>
</dbReference>
<feature type="domain" description="Sigma-54 factor interaction" evidence="16">
    <location>
        <begin position="143"/>
        <end position="372"/>
    </location>
</feature>
<dbReference type="FunFam" id="3.40.50.2300:FF:000018">
    <property type="entry name" value="DNA-binding transcriptional regulator NtrC"/>
    <property type="match status" value="1"/>
</dbReference>
<evidence type="ECO:0000313" key="19">
    <source>
        <dbReference type="Proteomes" id="UP001359886"/>
    </source>
</evidence>
<protein>
    <recommendedName>
        <fullName evidence="2 15">DNA-binding transcriptional regulator NtrC</fullName>
    </recommendedName>
    <alternativeName>
        <fullName evidence="15">Nitrogen regulation protein NR(I)</fullName>
    </alternativeName>
</protein>
<keyword evidence="12 15" id="KW-0804">Transcription</keyword>
<dbReference type="SUPFAM" id="SSF46689">
    <property type="entry name" value="Homeodomain-like"/>
    <property type="match status" value="1"/>
</dbReference>
<evidence type="ECO:0000256" key="11">
    <source>
        <dbReference type="ARBA" id="ARBA00023159"/>
    </source>
</evidence>
<dbReference type="InterPro" id="IPR001789">
    <property type="entry name" value="Sig_transdc_resp-reg_receiver"/>
</dbReference>
<dbReference type="Gene3D" id="3.40.50.2300">
    <property type="match status" value="1"/>
</dbReference>
<dbReference type="GO" id="GO:0005737">
    <property type="term" value="C:cytoplasm"/>
    <property type="evidence" value="ECO:0007669"/>
    <property type="project" value="UniProtKB-SubCell"/>
</dbReference>